<keyword evidence="1" id="KW-1133">Transmembrane helix</keyword>
<evidence type="ECO:0000313" key="3">
    <source>
        <dbReference type="Proteomes" id="UP000783871"/>
    </source>
</evidence>
<evidence type="ECO:0000256" key="1">
    <source>
        <dbReference type="SAM" id="Phobius"/>
    </source>
</evidence>
<accession>A0ABX0ZDE0</accession>
<dbReference type="EMBL" id="JAATEO010000025">
    <property type="protein sequence ID" value="NJP34519.1"/>
    <property type="molecule type" value="Genomic_DNA"/>
</dbReference>
<reference evidence="2 3" key="1">
    <citation type="submission" date="2020-03" db="EMBL/GenBank/DDBJ databases">
        <title>WGS of actinomycetes isolated from Thailand.</title>
        <authorList>
            <person name="Thawai C."/>
        </authorList>
    </citation>
    <scope>NUCLEOTIDE SEQUENCE [LARGE SCALE GENOMIC DNA]</scope>
    <source>
        <strain evidence="2 3">HSS6-12</strain>
    </source>
</reference>
<keyword evidence="3" id="KW-1185">Reference proteome</keyword>
<keyword evidence="1" id="KW-0472">Membrane</keyword>
<protein>
    <submittedName>
        <fullName evidence="2">Uncharacterized protein</fullName>
    </submittedName>
</protein>
<evidence type="ECO:0000313" key="2">
    <source>
        <dbReference type="EMBL" id="NJP34519.1"/>
    </source>
</evidence>
<dbReference type="Proteomes" id="UP000783871">
    <property type="component" value="Unassembled WGS sequence"/>
</dbReference>
<comment type="caution">
    <text evidence="2">The sequence shown here is derived from an EMBL/GenBank/DDBJ whole genome shotgun (WGS) entry which is preliminary data.</text>
</comment>
<sequence>MPNPYRPAVLLPSLLLVLATPVAVWWLVGDVTSGDARRLAAEGVALDHTVRPVSLGATGDRIVGVLACVAAAVALGVLVRGTVVRRLDARWWAVLAPLVVAGALVGYAARVLTAGVIGANIGAGLIVLVGGPVLAVLLVVAAVAAWRLRPR</sequence>
<keyword evidence="1" id="KW-0812">Transmembrane</keyword>
<feature type="transmembrane region" description="Helical" evidence="1">
    <location>
        <begin position="7"/>
        <end position="28"/>
    </location>
</feature>
<feature type="transmembrane region" description="Helical" evidence="1">
    <location>
        <begin position="62"/>
        <end position="79"/>
    </location>
</feature>
<feature type="transmembrane region" description="Helical" evidence="1">
    <location>
        <begin position="91"/>
        <end position="109"/>
    </location>
</feature>
<feature type="transmembrane region" description="Helical" evidence="1">
    <location>
        <begin position="121"/>
        <end position="146"/>
    </location>
</feature>
<gene>
    <name evidence="2" type="ORF">HCJ94_21675</name>
</gene>
<dbReference type="RefSeq" id="WP_168002869.1">
    <property type="nucleotide sequence ID" value="NZ_JAATEO010000025.1"/>
</dbReference>
<name>A0ABX0ZDE0_9ACTN</name>
<organism evidence="2 3">
    <name type="scientific">Micromonospora thermarum</name>
    <dbReference type="NCBI Taxonomy" id="2720024"/>
    <lineage>
        <taxon>Bacteria</taxon>
        <taxon>Bacillati</taxon>
        <taxon>Actinomycetota</taxon>
        <taxon>Actinomycetes</taxon>
        <taxon>Micromonosporales</taxon>
        <taxon>Micromonosporaceae</taxon>
        <taxon>Micromonospora</taxon>
    </lineage>
</organism>
<proteinExistence type="predicted"/>